<evidence type="ECO:0000313" key="3">
    <source>
        <dbReference type="EMBL" id="KAK7521800.1"/>
    </source>
</evidence>
<accession>A0ABR1KVX6</accession>
<keyword evidence="2" id="KW-0732">Signal</keyword>
<protein>
    <submittedName>
        <fullName evidence="3">Uncharacterized protein</fullName>
    </submittedName>
</protein>
<sequence>MRNCQDRTSLLLEAPLLLCLLLPSPSPSPVSAVATFCLSCKEKARLSSALDLDLRADISHDTNFVSNDLFKQKKEAEKRDAKTKGTGLNEKGDLEEIQNKNSGEWEAVMGGLTWFTDR</sequence>
<feature type="signal peptide" evidence="2">
    <location>
        <begin position="1"/>
        <end position="32"/>
    </location>
</feature>
<dbReference type="Proteomes" id="UP001363622">
    <property type="component" value="Unassembled WGS sequence"/>
</dbReference>
<evidence type="ECO:0000313" key="4">
    <source>
        <dbReference type="Proteomes" id="UP001363622"/>
    </source>
</evidence>
<feature type="chain" id="PRO_5046694570" evidence="2">
    <location>
        <begin position="33"/>
        <end position="118"/>
    </location>
</feature>
<reference evidence="3 4" key="1">
    <citation type="submission" date="2024-04" db="EMBL/GenBank/DDBJ databases">
        <title>Phyllosticta paracitricarpa is synonymous to the EU quarantine fungus P. citricarpa based on phylogenomic analyses.</title>
        <authorList>
            <consortium name="Lawrence Berkeley National Laboratory"/>
            <person name="Van Ingen-Buijs V.A."/>
            <person name="Van Westerhoven A.C."/>
            <person name="Haridas S."/>
            <person name="Skiadas P."/>
            <person name="Martin F."/>
            <person name="Groenewald J.Z."/>
            <person name="Crous P.W."/>
            <person name="Seidl M.F."/>
        </authorList>
    </citation>
    <scope>NUCLEOTIDE SEQUENCE [LARGE SCALE GENOMIC DNA]</scope>
    <source>
        <strain evidence="3 4">CBS 123371</strain>
    </source>
</reference>
<feature type="region of interest" description="Disordered" evidence="1">
    <location>
        <begin position="74"/>
        <end position="100"/>
    </location>
</feature>
<evidence type="ECO:0000256" key="2">
    <source>
        <dbReference type="SAM" id="SignalP"/>
    </source>
</evidence>
<gene>
    <name evidence="3" type="ORF">IWZ03DRAFT_357401</name>
</gene>
<feature type="compositionally biased region" description="Basic and acidic residues" evidence="1">
    <location>
        <begin position="74"/>
        <end position="83"/>
    </location>
</feature>
<comment type="caution">
    <text evidence="3">The sequence shown here is derived from an EMBL/GenBank/DDBJ whole genome shotgun (WGS) entry which is preliminary data.</text>
</comment>
<evidence type="ECO:0000256" key="1">
    <source>
        <dbReference type="SAM" id="MobiDB-lite"/>
    </source>
</evidence>
<proteinExistence type="predicted"/>
<name>A0ABR1KVX6_9PEZI</name>
<organism evidence="3 4">
    <name type="scientific">Phyllosticta citriasiana</name>
    <dbReference type="NCBI Taxonomy" id="595635"/>
    <lineage>
        <taxon>Eukaryota</taxon>
        <taxon>Fungi</taxon>
        <taxon>Dikarya</taxon>
        <taxon>Ascomycota</taxon>
        <taxon>Pezizomycotina</taxon>
        <taxon>Dothideomycetes</taxon>
        <taxon>Dothideomycetes incertae sedis</taxon>
        <taxon>Botryosphaeriales</taxon>
        <taxon>Phyllostictaceae</taxon>
        <taxon>Phyllosticta</taxon>
    </lineage>
</organism>
<keyword evidence="4" id="KW-1185">Reference proteome</keyword>
<dbReference type="EMBL" id="JBBPHU010000002">
    <property type="protein sequence ID" value="KAK7521800.1"/>
    <property type="molecule type" value="Genomic_DNA"/>
</dbReference>